<dbReference type="AlphaFoldDB" id="A0A7W8ZZ07"/>
<dbReference type="OrthoDB" id="9810929at2"/>
<dbReference type="RefSeq" id="WP_052542027.1">
    <property type="nucleotide sequence ID" value="NZ_JACHBQ010000001.1"/>
</dbReference>
<dbReference type="PANTHER" id="PTHR12526">
    <property type="entry name" value="GLYCOSYLTRANSFERASE"/>
    <property type="match status" value="1"/>
</dbReference>
<dbReference type="CDD" id="cd03801">
    <property type="entry name" value="GT4_PimA-like"/>
    <property type="match status" value="1"/>
</dbReference>
<organism evidence="3 4">
    <name type="scientific">Cryobacterium roopkundense</name>
    <dbReference type="NCBI Taxonomy" id="1001240"/>
    <lineage>
        <taxon>Bacteria</taxon>
        <taxon>Bacillati</taxon>
        <taxon>Actinomycetota</taxon>
        <taxon>Actinomycetes</taxon>
        <taxon>Micrococcales</taxon>
        <taxon>Microbacteriaceae</taxon>
        <taxon>Cryobacterium</taxon>
    </lineage>
</organism>
<evidence type="ECO:0000256" key="1">
    <source>
        <dbReference type="ARBA" id="ARBA00022676"/>
    </source>
</evidence>
<dbReference type="EMBL" id="JACHBQ010000001">
    <property type="protein sequence ID" value="MBB5642781.1"/>
    <property type="molecule type" value="Genomic_DNA"/>
</dbReference>
<evidence type="ECO:0000313" key="4">
    <source>
        <dbReference type="Proteomes" id="UP000561726"/>
    </source>
</evidence>
<dbReference type="GO" id="GO:0016757">
    <property type="term" value="F:glycosyltransferase activity"/>
    <property type="evidence" value="ECO:0007669"/>
    <property type="project" value="UniProtKB-KW"/>
</dbReference>
<dbReference type="Gene3D" id="3.40.50.2000">
    <property type="entry name" value="Glycogen Phosphorylase B"/>
    <property type="match status" value="1"/>
</dbReference>
<reference evidence="3 4" key="1">
    <citation type="submission" date="2020-08" db="EMBL/GenBank/DDBJ databases">
        <title>Sequencing the genomes of 1000 actinobacteria strains.</title>
        <authorList>
            <person name="Klenk H.-P."/>
        </authorList>
    </citation>
    <scope>NUCLEOTIDE SEQUENCE [LARGE SCALE GENOMIC DNA]</scope>
    <source>
        <strain evidence="3 4">DSM 21065</strain>
    </source>
</reference>
<dbReference type="SUPFAM" id="SSF53756">
    <property type="entry name" value="UDP-Glycosyltransferase/glycogen phosphorylase"/>
    <property type="match status" value="1"/>
</dbReference>
<dbReference type="PANTHER" id="PTHR12526:SF510">
    <property type="entry name" value="D-INOSITOL 3-PHOSPHATE GLYCOSYLTRANSFERASE"/>
    <property type="match status" value="1"/>
</dbReference>
<comment type="caution">
    <text evidence="3">The sequence shown here is derived from an EMBL/GenBank/DDBJ whole genome shotgun (WGS) entry which is preliminary data.</text>
</comment>
<gene>
    <name evidence="3" type="ORF">BJ997_003329</name>
</gene>
<name>A0A7W8ZZ07_9MICO</name>
<sequence>MRIGVLNPQPDPLTSRNWSGTPRGIADGLLAHDVEVVPLGTRLPQGLHQAVAVLSRIGGKRGAIADRTLVRQSSRTWALARSIRDARPLDAIVSMGNETFDLRRLAACGIPIVTYDDSTLQQMWQHPESDIRSSGFPDDEVLRWFSRQKASSLAATACCVSTDWAGRSYVKDYGVPPERVHVVGMGHRPRGIDLATERDWSVPRFLFVGVDWRRKNGDAVLRAFEEIRRRDPRATLDLVGNHPRVDQAGVAGHGFLSREIPAEQAVLDRLFATATAFVLPSRFEPAGIAYLEAASAGLPVVATSEGGAAEMLGRAAITVHPHDHRGLADALARLSVPETARSMGARASEVAASSRWDDVAGRILQVIDISAQAERPDGAQEPIAMKGPGQ</sequence>
<accession>A0A7W8ZZ07</accession>
<keyword evidence="1" id="KW-0328">Glycosyltransferase</keyword>
<evidence type="ECO:0000256" key="2">
    <source>
        <dbReference type="ARBA" id="ARBA00022679"/>
    </source>
</evidence>
<keyword evidence="2" id="KW-0808">Transferase</keyword>
<evidence type="ECO:0008006" key="5">
    <source>
        <dbReference type="Google" id="ProtNLM"/>
    </source>
</evidence>
<dbReference type="Proteomes" id="UP000561726">
    <property type="component" value="Unassembled WGS sequence"/>
</dbReference>
<evidence type="ECO:0000313" key="3">
    <source>
        <dbReference type="EMBL" id="MBB5642781.1"/>
    </source>
</evidence>
<protein>
    <recommendedName>
        <fullName evidence="5">Glycosyl transferase family 1 domain-containing protein</fullName>
    </recommendedName>
</protein>
<dbReference type="Pfam" id="PF13692">
    <property type="entry name" value="Glyco_trans_1_4"/>
    <property type="match status" value="1"/>
</dbReference>
<proteinExistence type="predicted"/>